<dbReference type="GO" id="GO:0005886">
    <property type="term" value="C:plasma membrane"/>
    <property type="evidence" value="ECO:0007669"/>
    <property type="project" value="UniProtKB-SubCell"/>
</dbReference>
<evidence type="ECO:0000256" key="5">
    <source>
        <dbReference type="ARBA" id="ARBA00023136"/>
    </source>
</evidence>
<keyword evidence="2" id="KW-1003">Cell membrane</keyword>
<proteinExistence type="predicted"/>
<evidence type="ECO:0000313" key="7">
    <source>
        <dbReference type="EMBL" id="MBC8560850.1"/>
    </source>
</evidence>
<gene>
    <name evidence="7" type="ORF">H8710_12320</name>
</gene>
<evidence type="ECO:0000256" key="6">
    <source>
        <dbReference type="SAM" id="Phobius"/>
    </source>
</evidence>
<evidence type="ECO:0000313" key="8">
    <source>
        <dbReference type="Proteomes" id="UP000610760"/>
    </source>
</evidence>
<dbReference type="EMBL" id="JACRSV010000005">
    <property type="protein sequence ID" value="MBC8560850.1"/>
    <property type="molecule type" value="Genomic_DNA"/>
</dbReference>
<reference evidence="7" key="1">
    <citation type="submission" date="2020-08" db="EMBL/GenBank/DDBJ databases">
        <title>Genome public.</title>
        <authorList>
            <person name="Liu C."/>
            <person name="Sun Q."/>
        </authorList>
    </citation>
    <scope>NUCLEOTIDE SEQUENCE</scope>
    <source>
        <strain evidence="7">NSJ-33</strain>
    </source>
</reference>
<feature type="transmembrane region" description="Helical" evidence="6">
    <location>
        <begin position="419"/>
        <end position="436"/>
    </location>
</feature>
<dbReference type="CDD" id="cd13128">
    <property type="entry name" value="MATE_Wzx_like"/>
    <property type="match status" value="1"/>
</dbReference>
<feature type="transmembrane region" description="Helical" evidence="6">
    <location>
        <begin position="203"/>
        <end position="223"/>
    </location>
</feature>
<keyword evidence="5 6" id="KW-0472">Membrane</keyword>
<feature type="transmembrane region" description="Helical" evidence="6">
    <location>
        <begin position="85"/>
        <end position="108"/>
    </location>
</feature>
<protein>
    <submittedName>
        <fullName evidence="7">Flippase</fullName>
    </submittedName>
</protein>
<dbReference type="PANTHER" id="PTHR30250">
    <property type="entry name" value="PST FAMILY PREDICTED COLANIC ACID TRANSPORTER"/>
    <property type="match status" value="1"/>
</dbReference>
<feature type="transmembrane region" description="Helical" evidence="6">
    <location>
        <begin position="442"/>
        <end position="464"/>
    </location>
</feature>
<evidence type="ECO:0000256" key="1">
    <source>
        <dbReference type="ARBA" id="ARBA00004651"/>
    </source>
</evidence>
<sequence>MSKSIATNSIYNFVLKVFRLIVPVLVGPYIQRLFDKQLYGAFNDASTWLDFALIFGVFGIYTYGIRELAGVRDDKEKTKKLYSSLFSIGIATNVIVLIAYTGVVWFSVESMSKMIYLVLGLKVFANIFMVEWLNEAVENYRFITIKTVIVRLIYVVGIFAFIHKPDDVVKYSVIIVLTDILNNLISFIYVSKRIPISFKDLEIKKHIVPLISILIISNVNLLYTQFDKMMLGQVVDKVSVTVYKTPQDITYMISNLLASIVMVAVPRLAYYNSNNKQAQYMELLNKSYKSFMLVVFPACVGIACLAPEIMWIYGDGKYDASIPVLIIFAIRTMESSVYTICANQVLYVKNQEKFLVRILLVGGILNVALNGLLIWMGLYTPVTAVSTTLIAEIVVMVIMFWFIRNRLGIDFHFFTRTNVKYILLALLFVPITWLIKQMGFGVIVNCVAIVPICIFVYFGALLLLKDETMLFLTKKVLGKFMTKLKK</sequence>
<dbReference type="PANTHER" id="PTHR30250:SF11">
    <property type="entry name" value="O-ANTIGEN TRANSPORTER-RELATED"/>
    <property type="match status" value="1"/>
</dbReference>
<accession>A0A926I7C9</accession>
<dbReference type="RefSeq" id="WP_249296147.1">
    <property type="nucleotide sequence ID" value="NZ_JACRSV010000005.1"/>
</dbReference>
<name>A0A926I7C9_9FIRM</name>
<keyword evidence="8" id="KW-1185">Reference proteome</keyword>
<dbReference type="AlphaFoldDB" id="A0A926I7C9"/>
<feature type="transmembrane region" description="Helical" evidence="6">
    <location>
        <begin position="384"/>
        <end position="403"/>
    </location>
</feature>
<feature type="transmembrane region" description="Helical" evidence="6">
    <location>
        <begin position="168"/>
        <end position="191"/>
    </location>
</feature>
<feature type="transmembrane region" description="Helical" evidence="6">
    <location>
        <begin position="249"/>
        <end position="270"/>
    </location>
</feature>
<keyword evidence="4 6" id="KW-1133">Transmembrane helix</keyword>
<feature type="transmembrane region" description="Helical" evidence="6">
    <location>
        <begin position="140"/>
        <end position="162"/>
    </location>
</feature>
<evidence type="ECO:0000256" key="2">
    <source>
        <dbReference type="ARBA" id="ARBA00022475"/>
    </source>
</evidence>
<feature type="transmembrane region" description="Helical" evidence="6">
    <location>
        <begin position="114"/>
        <end position="133"/>
    </location>
</feature>
<feature type="transmembrane region" description="Helical" evidence="6">
    <location>
        <begin position="45"/>
        <end position="64"/>
    </location>
</feature>
<comment type="subcellular location">
    <subcellularLocation>
        <location evidence="1">Cell membrane</location>
        <topology evidence="1">Multi-pass membrane protein</topology>
    </subcellularLocation>
</comment>
<keyword evidence="3 6" id="KW-0812">Transmembrane</keyword>
<feature type="transmembrane region" description="Helical" evidence="6">
    <location>
        <begin position="12"/>
        <end position="30"/>
    </location>
</feature>
<organism evidence="7 8">
    <name type="scientific">Fumia xinanensis</name>
    <dbReference type="NCBI Taxonomy" id="2763659"/>
    <lineage>
        <taxon>Bacteria</taxon>
        <taxon>Bacillati</taxon>
        <taxon>Bacillota</taxon>
        <taxon>Clostridia</taxon>
        <taxon>Eubacteriales</taxon>
        <taxon>Oscillospiraceae</taxon>
        <taxon>Fumia</taxon>
    </lineage>
</organism>
<evidence type="ECO:0000256" key="3">
    <source>
        <dbReference type="ARBA" id="ARBA00022692"/>
    </source>
</evidence>
<dbReference type="InterPro" id="IPR050833">
    <property type="entry name" value="Poly_Biosynth_Transport"/>
</dbReference>
<feature type="transmembrane region" description="Helical" evidence="6">
    <location>
        <begin position="354"/>
        <end position="378"/>
    </location>
</feature>
<feature type="transmembrane region" description="Helical" evidence="6">
    <location>
        <begin position="291"/>
        <end position="314"/>
    </location>
</feature>
<dbReference type="Pfam" id="PF01943">
    <property type="entry name" value="Polysacc_synt"/>
    <property type="match status" value="1"/>
</dbReference>
<evidence type="ECO:0000256" key="4">
    <source>
        <dbReference type="ARBA" id="ARBA00022989"/>
    </source>
</evidence>
<comment type="caution">
    <text evidence="7">The sequence shown here is derived from an EMBL/GenBank/DDBJ whole genome shotgun (WGS) entry which is preliminary data.</text>
</comment>
<dbReference type="InterPro" id="IPR002797">
    <property type="entry name" value="Polysacc_synth"/>
</dbReference>
<dbReference type="Proteomes" id="UP000610760">
    <property type="component" value="Unassembled WGS sequence"/>
</dbReference>